<dbReference type="Proteomes" id="UP000198906">
    <property type="component" value="Unassembled WGS sequence"/>
</dbReference>
<gene>
    <name evidence="1" type="ORF">GA0074694_6231</name>
</gene>
<evidence type="ECO:0000313" key="2">
    <source>
        <dbReference type="Proteomes" id="UP000198906"/>
    </source>
</evidence>
<organism evidence="1 2">
    <name type="scientific">Micromonospora inyonensis</name>
    <dbReference type="NCBI Taxonomy" id="47866"/>
    <lineage>
        <taxon>Bacteria</taxon>
        <taxon>Bacillati</taxon>
        <taxon>Actinomycetota</taxon>
        <taxon>Actinomycetes</taxon>
        <taxon>Micromonosporales</taxon>
        <taxon>Micromonosporaceae</taxon>
        <taxon>Micromonospora</taxon>
    </lineage>
</organism>
<keyword evidence="2" id="KW-1185">Reference proteome</keyword>
<name>A0A1C6SV55_9ACTN</name>
<dbReference type="RefSeq" id="WP_176738215.1">
    <property type="nucleotide sequence ID" value="NZ_FMHU01000003.1"/>
</dbReference>
<reference evidence="2" key="1">
    <citation type="submission" date="2016-06" db="EMBL/GenBank/DDBJ databases">
        <authorList>
            <person name="Varghese N."/>
        </authorList>
    </citation>
    <scope>NUCLEOTIDE SEQUENCE [LARGE SCALE GENOMIC DNA]</scope>
    <source>
        <strain evidence="2">DSM 46123</strain>
    </source>
</reference>
<accession>A0A1C6SV55</accession>
<dbReference type="EMBL" id="FMHU01000003">
    <property type="protein sequence ID" value="SCL33446.1"/>
    <property type="molecule type" value="Genomic_DNA"/>
</dbReference>
<protein>
    <submittedName>
        <fullName evidence="1">Uncharacterized protein</fullName>
    </submittedName>
</protein>
<proteinExistence type="predicted"/>
<dbReference type="AlphaFoldDB" id="A0A1C6SV55"/>
<evidence type="ECO:0000313" key="1">
    <source>
        <dbReference type="EMBL" id="SCL33446.1"/>
    </source>
</evidence>
<sequence>MHIIADARSCAHTTPTRGVASYAGPASGLRAALLTSAASVVRPSPPR</sequence>